<feature type="compositionally biased region" description="Polar residues" evidence="4">
    <location>
        <begin position="16"/>
        <end position="28"/>
    </location>
</feature>
<feature type="domain" description="GGDEF" evidence="6">
    <location>
        <begin position="284"/>
        <end position="419"/>
    </location>
</feature>
<evidence type="ECO:0000259" key="6">
    <source>
        <dbReference type="PROSITE" id="PS50887"/>
    </source>
</evidence>
<dbReference type="GO" id="GO:1902201">
    <property type="term" value="P:negative regulation of bacterial-type flagellum-dependent cell motility"/>
    <property type="evidence" value="ECO:0007669"/>
    <property type="project" value="TreeGrafter"/>
</dbReference>
<evidence type="ECO:0000256" key="4">
    <source>
        <dbReference type="SAM" id="MobiDB-lite"/>
    </source>
</evidence>
<dbReference type="InterPro" id="IPR050469">
    <property type="entry name" value="Diguanylate_Cyclase"/>
</dbReference>
<name>A0A363UMC9_9GAMM</name>
<feature type="transmembrane region" description="Helical" evidence="5">
    <location>
        <begin position="189"/>
        <end position="207"/>
    </location>
</feature>
<dbReference type="OrthoDB" id="9803824at2"/>
<dbReference type="GO" id="GO:0052621">
    <property type="term" value="F:diguanylate cyclase activity"/>
    <property type="evidence" value="ECO:0007669"/>
    <property type="project" value="UniProtKB-EC"/>
</dbReference>
<evidence type="ECO:0000256" key="5">
    <source>
        <dbReference type="SAM" id="Phobius"/>
    </source>
</evidence>
<dbReference type="GO" id="GO:0043709">
    <property type="term" value="P:cell adhesion involved in single-species biofilm formation"/>
    <property type="evidence" value="ECO:0007669"/>
    <property type="project" value="TreeGrafter"/>
</dbReference>
<dbReference type="Gene3D" id="3.30.70.270">
    <property type="match status" value="1"/>
</dbReference>
<keyword evidence="5" id="KW-0812">Transmembrane</keyword>
<feature type="transmembrane region" description="Helical" evidence="5">
    <location>
        <begin position="219"/>
        <end position="240"/>
    </location>
</feature>
<evidence type="ECO:0000313" key="7">
    <source>
        <dbReference type="EMBL" id="PWN56585.1"/>
    </source>
</evidence>
<proteinExistence type="predicted"/>
<dbReference type="SUPFAM" id="SSF55073">
    <property type="entry name" value="Nucleotide cyclase"/>
    <property type="match status" value="1"/>
</dbReference>
<feature type="transmembrane region" description="Helical" evidence="5">
    <location>
        <begin position="141"/>
        <end position="160"/>
    </location>
</feature>
<feature type="transmembrane region" description="Helical" evidence="5">
    <location>
        <begin position="78"/>
        <end position="101"/>
    </location>
</feature>
<dbReference type="EMBL" id="QEQK01000005">
    <property type="protein sequence ID" value="PWN56585.1"/>
    <property type="molecule type" value="Genomic_DNA"/>
</dbReference>
<comment type="catalytic activity">
    <reaction evidence="3">
        <text>2 GTP = 3',3'-c-di-GMP + 2 diphosphate</text>
        <dbReference type="Rhea" id="RHEA:24898"/>
        <dbReference type="ChEBI" id="CHEBI:33019"/>
        <dbReference type="ChEBI" id="CHEBI:37565"/>
        <dbReference type="ChEBI" id="CHEBI:58805"/>
        <dbReference type="EC" id="2.7.7.65"/>
    </reaction>
</comment>
<comment type="caution">
    <text evidence="7">The sequence shown here is derived from an EMBL/GenBank/DDBJ whole genome shotgun (WGS) entry which is preliminary data.</text>
</comment>
<dbReference type="NCBIfam" id="TIGR00254">
    <property type="entry name" value="GGDEF"/>
    <property type="match status" value="1"/>
</dbReference>
<evidence type="ECO:0000313" key="8">
    <source>
        <dbReference type="Proteomes" id="UP000251800"/>
    </source>
</evidence>
<dbReference type="GO" id="GO:0005886">
    <property type="term" value="C:plasma membrane"/>
    <property type="evidence" value="ECO:0007669"/>
    <property type="project" value="TreeGrafter"/>
</dbReference>
<evidence type="ECO:0000256" key="1">
    <source>
        <dbReference type="ARBA" id="ARBA00001946"/>
    </source>
</evidence>
<feature type="region of interest" description="Disordered" evidence="4">
    <location>
        <begin position="1"/>
        <end position="30"/>
    </location>
</feature>
<feature type="transmembrane region" description="Helical" evidence="5">
    <location>
        <begin position="107"/>
        <end position="129"/>
    </location>
</feature>
<gene>
    <name evidence="7" type="ORF">DEH80_07120</name>
</gene>
<dbReference type="CDD" id="cd01949">
    <property type="entry name" value="GGDEF"/>
    <property type="match status" value="1"/>
</dbReference>
<dbReference type="Pfam" id="PF00990">
    <property type="entry name" value="GGDEF"/>
    <property type="match status" value="1"/>
</dbReference>
<accession>A0A363UMC9</accession>
<sequence>MQRCHRNRAERHQGPPANQVSVNTTDNPALTPEAENRAELPESLLLAQLERGLGELQFVPALERPFRRYLRSRLINHLRLACVAGLVLIAATQLLSTWVLAPPAGALQWQAVLLCGVLAPVLVHAIWVLNRPSGLRWLDAVAMAAVGALVLVGLALPAIYQQHGAVFPFPFTELAVVVIPILAARRFPVALGCVLLVLFALALRDLLLQRFGVGTMLQLFNLTMFASVALAGGFVQEWVLRRHFLSEGLYLLRSVRDPLTQLLNRRGFDAEARRIWATARREQQSVGVAMIDIDHFKQLNDAWGHAAGDRMLSRLAEVLRSQAARRPMDLVGRLGGEEFAVLWYDLPADTVAAQAERVRQAVEALALDHPQHAAVTISVGCTQLIPRGDLTVSDALAVADSALYRAKSGGRDRVEYAAPPRAFSAGGSGCQPAAASD</sequence>
<dbReference type="SMART" id="SM00267">
    <property type="entry name" value="GGDEF"/>
    <property type="match status" value="1"/>
</dbReference>
<dbReference type="PANTHER" id="PTHR45138">
    <property type="entry name" value="REGULATORY COMPONENTS OF SENSORY TRANSDUCTION SYSTEM"/>
    <property type="match status" value="1"/>
</dbReference>
<dbReference type="PROSITE" id="PS50887">
    <property type="entry name" value="GGDEF"/>
    <property type="match status" value="1"/>
</dbReference>
<protein>
    <recommendedName>
        <fullName evidence="2">diguanylate cyclase</fullName>
        <ecNumber evidence="2">2.7.7.65</ecNumber>
    </recommendedName>
</protein>
<reference evidence="7 8" key="1">
    <citation type="submission" date="2018-05" db="EMBL/GenBank/DDBJ databases">
        <title>Abyssibacter profundi OUC007T gen. nov., sp. nov, a marine bacterium isolated from seawater of the Mariana Trench.</title>
        <authorList>
            <person name="Zhou S."/>
        </authorList>
    </citation>
    <scope>NUCLEOTIDE SEQUENCE [LARGE SCALE GENOMIC DNA]</scope>
    <source>
        <strain evidence="7 8">OUC007</strain>
    </source>
</reference>
<keyword evidence="5" id="KW-0472">Membrane</keyword>
<dbReference type="PANTHER" id="PTHR45138:SF9">
    <property type="entry name" value="DIGUANYLATE CYCLASE DGCM-RELATED"/>
    <property type="match status" value="1"/>
</dbReference>
<dbReference type="Proteomes" id="UP000251800">
    <property type="component" value="Unassembled WGS sequence"/>
</dbReference>
<dbReference type="InterPro" id="IPR000160">
    <property type="entry name" value="GGDEF_dom"/>
</dbReference>
<organism evidence="7 8">
    <name type="scientific">Abyssibacter profundi</name>
    <dbReference type="NCBI Taxonomy" id="2182787"/>
    <lineage>
        <taxon>Bacteria</taxon>
        <taxon>Pseudomonadati</taxon>
        <taxon>Pseudomonadota</taxon>
        <taxon>Gammaproteobacteria</taxon>
        <taxon>Chromatiales</taxon>
        <taxon>Oceanococcaceae</taxon>
        <taxon>Abyssibacter</taxon>
    </lineage>
</organism>
<keyword evidence="5" id="KW-1133">Transmembrane helix</keyword>
<dbReference type="FunFam" id="3.30.70.270:FF:000001">
    <property type="entry name" value="Diguanylate cyclase domain protein"/>
    <property type="match status" value="1"/>
</dbReference>
<dbReference type="InterPro" id="IPR043128">
    <property type="entry name" value="Rev_trsase/Diguanyl_cyclase"/>
</dbReference>
<evidence type="ECO:0000256" key="3">
    <source>
        <dbReference type="ARBA" id="ARBA00034247"/>
    </source>
</evidence>
<evidence type="ECO:0000256" key="2">
    <source>
        <dbReference type="ARBA" id="ARBA00012528"/>
    </source>
</evidence>
<dbReference type="InterPro" id="IPR029787">
    <property type="entry name" value="Nucleotide_cyclase"/>
</dbReference>
<dbReference type="AlphaFoldDB" id="A0A363UMC9"/>
<comment type="cofactor">
    <cofactor evidence="1">
        <name>Mg(2+)</name>
        <dbReference type="ChEBI" id="CHEBI:18420"/>
    </cofactor>
</comment>
<keyword evidence="8" id="KW-1185">Reference proteome</keyword>
<dbReference type="EC" id="2.7.7.65" evidence="2"/>